<protein>
    <recommendedName>
        <fullName evidence="3">Amine oxidase</fullName>
    </recommendedName>
</protein>
<reference evidence="1" key="1">
    <citation type="journal article" date="2023" name="Nat. Commun.">
        <title>Diploid and tetraploid genomes of Acorus and the evolution of monocots.</title>
        <authorList>
            <person name="Ma L."/>
            <person name="Liu K.W."/>
            <person name="Li Z."/>
            <person name="Hsiao Y.Y."/>
            <person name="Qi Y."/>
            <person name="Fu T."/>
            <person name="Tang G.D."/>
            <person name="Zhang D."/>
            <person name="Sun W.H."/>
            <person name="Liu D.K."/>
            <person name="Li Y."/>
            <person name="Chen G.Z."/>
            <person name="Liu X.D."/>
            <person name="Liao X.Y."/>
            <person name="Jiang Y.T."/>
            <person name="Yu X."/>
            <person name="Hao Y."/>
            <person name="Huang J."/>
            <person name="Zhao X.W."/>
            <person name="Ke S."/>
            <person name="Chen Y.Y."/>
            <person name="Wu W.L."/>
            <person name="Hsu J.L."/>
            <person name="Lin Y.F."/>
            <person name="Huang M.D."/>
            <person name="Li C.Y."/>
            <person name="Huang L."/>
            <person name="Wang Z.W."/>
            <person name="Zhao X."/>
            <person name="Zhong W.Y."/>
            <person name="Peng D.H."/>
            <person name="Ahmad S."/>
            <person name="Lan S."/>
            <person name="Zhang J.S."/>
            <person name="Tsai W.C."/>
            <person name="Van de Peer Y."/>
            <person name="Liu Z.J."/>
        </authorList>
    </citation>
    <scope>NUCLEOTIDE SEQUENCE</scope>
    <source>
        <strain evidence="1">SCP</strain>
    </source>
</reference>
<accession>A0AAV8ZZP9</accession>
<comment type="caution">
    <text evidence="1">The sequence shown here is derived from an EMBL/GenBank/DDBJ whole genome shotgun (WGS) entry which is preliminary data.</text>
</comment>
<dbReference type="EMBL" id="JAUJYN010000045">
    <property type="protein sequence ID" value="KAK1257404.1"/>
    <property type="molecule type" value="Genomic_DNA"/>
</dbReference>
<reference evidence="1" key="2">
    <citation type="submission" date="2023-06" db="EMBL/GenBank/DDBJ databases">
        <authorList>
            <person name="Ma L."/>
            <person name="Liu K.-W."/>
            <person name="Li Z."/>
            <person name="Hsiao Y.-Y."/>
            <person name="Qi Y."/>
            <person name="Fu T."/>
            <person name="Tang G."/>
            <person name="Zhang D."/>
            <person name="Sun W.-H."/>
            <person name="Liu D.-K."/>
            <person name="Li Y."/>
            <person name="Chen G.-Z."/>
            <person name="Liu X.-D."/>
            <person name="Liao X.-Y."/>
            <person name="Jiang Y.-T."/>
            <person name="Yu X."/>
            <person name="Hao Y."/>
            <person name="Huang J."/>
            <person name="Zhao X.-W."/>
            <person name="Ke S."/>
            <person name="Chen Y.-Y."/>
            <person name="Wu W.-L."/>
            <person name="Hsu J.-L."/>
            <person name="Lin Y.-F."/>
            <person name="Huang M.-D."/>
            <person name="Li C.-Y."/>
            <person name="Huang L."/>
            <person name="Wang Z.-W."/>
            <person name="Zhao X."/>
            <person name="Zhong W.-Y."/>
            <person name="Peng D.-H."/>
            <person name="Ahmad S."/>
            <person name="Lan S."/>
            <person name="Zhang J.-S."/>
            <person name="Tsai W.-C."/>
            <person name="Van De Peer Y."/>
            <person name="Liu Z.-J."/>
        </authorList>
    </citation>
    <scope>NUCLEOTIDE SEQUENCE</scope>
    <source>
        <strain evidence="1">SCP</strain>
        <tissue evidence="1">Leaves</tissue>
    </source>
</reference>
<evidence type="ECO:0000313" key="1">
    <source>
        <dbReference type="EMBL" id="KAK1257404.1"/>
    </source>
</evidence>
<dbReference type="Proteomes" id="UP001179952">
    <property type="component" value="Unassembled WGS sequence"/>
</dbReference>
<keyword evidence="2" id="KW-1185">Reference proteome</keyword>
<organism evidence="1 2">
    <name type="scientific">Acorus gramineus</name>
    <name type="common">Dwarf sweet flag</name>
    <dbReference type="NCBI Taxonomy" id="55184"/>
    <lineage>
        <taxon>Eukaryota</taxon>
        <taxon>Viridiplantae</taxon>
        <taxon>Streptophyta</taxon>
        <taxon>Embryophyta</taxon>
        <taxon>Tracheophyta</taxon>
        <taxon>Spermatophyta</taxon>
        <taxon>Magnoliopsida</taxon>
        <taxon>Liliopsida</taxon>
        <taxon>Acoraceae</taxon>
        <taxon>Acorus</taxon>
    </lineage>
</organism>
<evidence type="ECO:0008006" key="3">
    <source>
        <dbReference type="Google" id="ProtNLM"/>
    </source>
</evidence>
<gene>
    <name evidence="1" type="ORF">QJS04_geneDACA023645</name>
</gene>
<dbReference type="AlphaFoldDB" id="A0AAV8ZZP9"/>
<sequence>MLVETTDLYSYAERCVKWQDDKYSAVAFTHFLYHSHAQNRVTEEEVRALCRSMPLVDNYGGVVCDWSGVLVPAKGSKCFGLFRSNPWRGQGSGDYSLADTYAGVHTQENHLLSFMRTHVGASDVPHISPPNAAFPTAASPLTRENTLLLLE</sequence>
<proteinExistence type="predicted"/>
<evidence type="ECO:0000313" key="2">
    <source>
        <dbReference type="Proteomes" id="UP001179952"/>
    </source>
</evidence>
<name>A0AAV8ZZP9_ACOGR</name>